<sequence length="167" mass="17376">MKTRNSKAKAFAFLGAAFVLLIALIFTGCPNSAGGSSSGGGNIDGVWKALSSTVNGGTPVPYPISNPNPGGGTGQLYYCFSEGKAYLAFKIEGNSNPGGNGLFKGDPWEEEYTFENNMLKLVGESLPFVLTGNTAALTTTEGSKTIVTMLERVSLPTVAEIKAAKKP</sequence>
<evidence type="ECO:0008006" key="2">
    <source>
        <dbReference type="Google" id="ProtNLM"/>
    </source>
</evidence>
<dbReference type="Proteomes" id="UP000011708">
    <property type="component" value="Chromosome"/>
</dbReference>
<gene>
    <name evidence="1" type="ORF">HMPREF9725_00851</name>
</gene>
<dbReference type="EMBL" id="AGDW01000011">
    <property type="protein sequence ID" value="EMB32822.1"/>
    <property type="molecule type" value="Genomic_DNA"/>
</dbReference>
<evidence type="ECO:0000313" key="1">
    <source>
        <dbReference type="EMBL" id="EMB32822.1"/>
    </source>
</evidence>
<accession>M2C698</accession>
<comment type="caution">
    <text evidence="1">The sequence shown here is derived from an EMBL/GenBank/DDBJ whole genome shotgun (WGS) entry which is preliminary data.</text>
</comment>
<dbReference type="PATRIC" id="fig|999431.4.peg.874"/>
<organism evidence="1">
    <name type="scientific">Treponema denticola H1-T</name>
    <dbReference type="NCBI Taxonomy" id="999431"/>
    <lineage>
        <taxon>Bacteria</taxon>
        <taxon>Pseudomonadati</taxon>
        <taxon>Spirochaetota</taxon>
        <taxon>Spirochaetia</taxon>
        <taxon>Spirochaetales</taxon>
        <taxon>Treponemataceae</taxon>
        <taxon>Treponema</taxon>
    </lineage>
</organism>
<protein>
    <recommendedName>
        <fullName evidence="2">Lipocalin-like domain-containing protein</fullName>
    </recommendedName>
</protein>
<dbReference type="AlphaFoldDB" id="M2C698"/>
<reference evidence="1" key="1">
    <citation type="submission" date="2012-01" db="EMBL/GenBank/DDBJ databases">
        <title>The Genome Sequence of Treponema denticola H1-T.</title>
        <authorList>
            <consortium name="The Broad Institute Genome Sequencing Platform"/>
            <person name="Earl A."/>
            <person name="Ward D."/>
            <person name="Feldgarden M."/>
            <person name="Gevers D."/>
            <person name="Blanton J.M."/>
            <person name="Fenno C.J."/>
            <person name="Baranova O.V."/>
            <person name="Mathney J."/>
            <person name="Dewhirst F.E."/>
            <person name="Izard J."/>
            <person name="Young S.K."/>
            <person name="Zeng Q."/>
            <person name="Gargeya S."/>
            <person name="Fitzgerald M."/>
            <person name="Haas B."/>
            <person name="Abouelleil A."/>
            <person name="Alvarado L."/>
            <person name="Arachchi H.M."/>
            <person name="Berlin A."/>
            <person name="Chapman S.B."/>
            <person name="Gearin G."/>
            <person name="Goldberg J."/>
            <person name="Griggs A."/>
            <person name="Gujja S."/>
            <person name="Hansen M."/>
            <person name="Heiman D."/>
            <person name="Howarth C."/>
            <person name="Larimer J."/>
            <person name="Lui A."/>
            <person name="MacDonald P.J.P."/>
            <person name="McCowen C."/>
            <person name="Montmayeur A."/>
            <person name="Murphy C."/>
            <person name="Neiman D."/>
            <person name="Pearson M."/>
            <person name="Priest M."/>
            <person name="Roberts A."/>
            <person name="Saif S."/>
            <person name="Shea T."/>
            <person name="Sisk P."/>
            <person name="Stolte C."/>
            <person name="Sykes S."/>
            <person name="Wortman J."/>
            <person name="Nusbaum C."/>
            <person name="Birren B."/>
        </authorList>
    </citation>
    <scope>NUCLEOTIDE SEQUENCE [LARGE SCALE GENOMIC DNA]</scope>
    <source>
        <strain evidence="1">H1-T</strain>
    </source>
</reference>
<dbReference type="PROSITE" id="PS51257">
    <property type="entry name" value="PROKAR_LIPOPROTEIN"/>
    <property type="match status" value="1"/>
</dbReference>
<dbReference type="RefSeq" id="WP_002673466.1">
    <property type="nucleotide sequence ID" value="NZ_CM001794.1"/>
</dbReference>
<proteinExistence type="predicted"/>
<name>M2C698_TREDN</name>
<dbReference type="HOGENOM" id="CLU_1593823_0_0_12"/>